<dbReference type="EMBL" id="AP022575">
    <property type="protein sequence ID" value="BBX72097.1"/>
    <property type="molecule type" value="Genomic_DNA"/>
</dbReference>
<keyword evidence="2" id="KW-1185">Reference proteome</keyword>
<protein>
    <submittedName>
        <fullName evidence="1">Uncharacterized protein</fullName>
    </submittedName>
</protein>
<dbReference type="AlphaFoldDB" id="A0A7I7MJW7"/>
<accession>A0A7I7MJW7</accession>
<evidence type="ECO:0000313" key="2">
    <source>
        <dbReference type="Proteomes" id="UP000467236"/>
    </source>
</evidence>
<dbReference type="Proteomes" id="UP000467236">
    <property type="component" value="Chromosome"/>
</dbReference>
<reference evidence="1 2" key="1">
    <citation type="journal article" date="2019" name="Emerg. Microbes Infect.">
        <title>Comprehensive subspecies identification of 175 nontuberculous mycobacteria species based on 7547 genomic profiles.</title>
        <authorList>
            <person name="Matsumoto Y."/>
            <person name="Kinjo T."/>
            <person name="Motooka D."/>
            <person name="Nabeya D."/>
            <person name="Jung N."/>
            <person name="Uechi K."/>
            <person name="Horii T."/>
            <person name="Iida T."/>
            <person name="Fujita J."/>
            <person name="Nakamura S."/>
        </authorList>
    </citation>
    <scope>NUCLEOTIDE SEQUENCE [LARGE SCALE GENOMIC DNA]</scope>
    <source>
        <strain evidence="1 2">JCM 14233</strain>
    </source>
</reference>
<evidence type="ECO:0000313" key="1">
    <source>
        <dbReference type="EMBL" id="BBX72097.1"/>
    </source>
</evidence>
<proteinExistence type="predicted"/>
<sequence>MHSDNGELTPNLSRPNLDHPLLNAVRKSAAMRAHAVLGTMTKTAIPYRVPYPQTMPRRPHPPAGLTGLLDPRFRNALLAADGGS</sequence>
<name>A0A7I7MJW7_9MYCO</name>
<organism evidence="1 2">
    <name type="scientific">Mycobacterium shinjukuense</name>
    <dbReference type="NCBI Taxonomy" id="398694"/>
    <lineage>
        <taxon>Bacteria</taxon>
        <taxon>Bacillati</taxon>
        <taxon>Actinomycetota</taxon>
        <taxon>Actinomycetes</taxon>
        <taxon>Mycobacteriales</taxon>
        <taxon>Mycobacteriaceae</taxon>
        <taxon>Mycobacterium</taxon>
    </lineage>
</organism>
<gene>
    <name evidence="1" type="ORF">MSHI_00030</name>
</gene>
<dbReference type="KEGG" id="mshj:MSHI_00030"/>